<organism evidence="12 13">
    <name type="scientific">Undibacterium fentianense</name>
    <dbReference type="NCBI Taxonomy" id="2828728"/>
    <lineage>
        <taxon>Bacteria</taxon>
        <taxon>Pseudomonadati</taxon>
        <taxon>Pseudomonadota</taxon>
        <taxon>Betaproteobacteria</taxon>
        <taxon>Burkholderiales</taxon>
        <taxon>Oxalobacteraceae</taxon>
        <taxon>Undibacterium</taxon>
    </lineage>
</organism>
<evidence type="ECO:0000313" key="12">
    <source>
        <dbReference type="EMBL" id="MBR7801819.1"/>
    </source>
</evidence>
<dbReference type="GO" id="GO:0000166">
    <property type="term" value="F:nucleotide binding"/>
    <property type="evidence" value="ECO:0007669"/>
    <property type="project" value="UniProtKB-KW"/>
</dbReference>
<proteinExistence type="predicted"/>
<dbReference type="GO" id="GO:0016779">
    <property type="term" value="F:nucleotidyltransferase activity"/>
    <property type="evidence" value="ECO:0007669"/>
    <property type="project" value="UniProtKB-KW"/>
</dbReference>
<protein>
    <recommendedName>
        <fullName evidence="11">CRESS-DNA virus Rep endonuclease domain-containing protein</fullName>
    </recommendedName>
</protein>
<feature type="domain" description="CRESS-DNA virus Rep endonuclease" evidence="11">
    <location>
        <begin position="25"/>
        <end position="129"/>
    </location>
</feature>
<keyword evidence="1" id="KW-0808">Transferase</keyword>
<keyword evidence="7" id="KW-0255">Endonuclease</keyword>
<evidence type="ECO:0000256" key="9">
    <source>
        <dbReference type="ARBA" id="ARBA00023124"/>
    </source>
</evidence>
<name>A0A941E1Z6_9BURK</name>
<dbReference type="SUPFAM" id="SSF55464">
    <property type="entry name" value="Origin of replication-binding domain, RBD-like"/>
    <property type="match status" value="1"/>
</dbReference>
<evidence type="ECO:0000256" key="5">
    <source>
        <dbReference type="ARBA" id="ARBA00022723"/>
    </source>
</evidence>
<sequence length="149" mass="17583">MTNLAIDLQRNYSEGTKLSTAKPFNMKAMKFFLTFPQIPQDKLVDFKEIKSRILEKQDIKNGIIAREKHKDGNIHFHIYLEYNKTKTINRSDYFDFIFDHHGKYETCKKKAETIKYITKSMDYFLIGDLNSFSSNHLLKNFAKNCIKQG</sequence>
<dbReference type="GO" id="GO:0003677">
    <property type="term" value="F:DNA binding"/>
    <property type="evidence" value="ECO:0007669"/>
    <property type="project" value="UniProtKB-KW"/>
</dbReference>
<evidence type="ECO:0000256" key="10">
    <source>
        <dbReference type="ARBA" id="ARBA00023125"/>
    </source>
</evidence>
<reference evidence="12" key="1">
    <citation type="submission" date="2021-04" db="EMBL/GenBank/DDBJ databases">
        <title>novel species isolated from subtropical streams in China.</title>
        <authorList>
            <person name="Lu H."/>
        </authorList>
    </citation>
    <scope>NUCLEOTIDE SEQUENCE</scope>
    <source>
        <strain evidence="12">FT137W</strain>
    </source>
</reference>
<evidence type="ECO:0000256" key="3">
    <source>
        <dbReference type="ARBA" id="ARBA00022705"/>
    </source>
</evidence>
<dbReference type="GO" id="GO:0004519">
    <property type="term" value="F:endonuclease activity"/>
    <property type="evidence" value="ECO:0007669"/>
    <property type="project" value="UniProtKB-KW"/>
</dbReference>
<dbReference type="PROSITE" id="PS52020">
    <property type="entry name" value="CRESS_DNA_REP"/>
    <property type="match status" value="1"/>
</dbReference>
<keyword evidence="13" id="KW-1185">Reference proteome</keyword>
<dbReference type="EMBL" id="JAGSPJ010000011">
    <property type="protein sequence ID" value="MBR7801819.1"/>
    <property type="molecule type" value="Genomic_DNA"/>
</dbReference>
<evidence type="ECO:0000256" key="1">
    <source>
        <dbReference type="ARBA" id="ARBA00022679"/>
    </source>
</evidence>
<dbReference type="GO" id="GO:0006260">
    <property type="term" value="P:DNA replication"/>
    <property type="evidence" value="ECO:0007669"/>
    <property type="project" value="UniProtKB-KW"/>
</dbReference>
<dbReference type="Gene3D" id="3.40.1310.20">
    <property type="match status" value="1"/>
</dbReference>
<keyword evidence="6" id="KW-0547">Nucleotide-binding</keyword>
<keyword evidence="2" id="KW-0548">Nucleotidyltransferase</keyword>
<comment type="caution">
    <text evidence="12">The sequence shown here is derived from an EMBL/GenBank/DDBJ whole genome shotgun (WGS) entry which is preliminary data.</text>
</comment>
<evidence type="ECO:0000256" key="8">
    <source>
        <dbReference type="ARBA" id="ARBA00022801"/>
    </source>
</evidence>
<dbReference type="GO" id="GO:0016787">
    <property type="term" value="F:hydrolase activity"/>
    <property type="evidence" value="ECO:0007669"/>
    <property type="project" value="UniProtKB-KW"/>
</dbReference>
<keyword evidence="9" id="KW-0190">Covalent protein-DNA linkage</keyword>
<keyword evidence="5" id="KW-0479">Metal-binding</keyword>
<keyword evidence="8" id="KW-0378">Hydrolase</keyword>
<dbReference type="InterPro" id="IPR001301">
    <property type="entry name" value="Gemini_AL1_CLV"/>
</dbReference>
<keyword evidence="4" id="KW-0540">Nuclease</keyword>
<dbReference type="InterPro" id="IPR001191">
    <property type="entry name" value="Gemini_AL1_REP"/>
</dbReference>
<evidence type="ECO:0000259" key="11">
    <source>
        <dbReference type="PROSITE" id="PS52020"/>
    </source>
</evidence>
<dbReference type="InterPro" id="IPR049912">
    <property type="entry name" value="CRESS_DNA_REP"/>
</dbReference>
<dbReference type="GO" id="GO:0005198">
    <property type="term" value="F:structural molecule activity"/>
    <property type="evidence" value="ECO:0007669"/>
    <property type="project" value="InterPro"/>
</dbReference>
<evidence type="ECO:0000313" key="13">
    <source>
        <dbReference type="Proteomes" id="UP000678545"/>
    </source>
</evidence>
<dbReference type="PRINTS" id="PR00228">
    <property type="entry name" value="GEMCOATCLVL1"/>
</dbReference>
<evidence type="ECO:0000256" key="6">
    <source>
        <dbReference type="ARBA" id="ARBA00022741"/>
    </source>
</evidence>
<evidence type="ECO:0000256" key="4">
    <source>
        <dbReference type="ARBA" id="ARBA00022722"/>
    </source>
</evidence>
<gene>
    <name evidence="12" type="ORF">KDM90_17560</name>
</gene>
<keyword evidence="3" id="KW-0235">DNA replication</keyword>
<evidence type="ECO:0000256" key="2">
    <source>
        <dbReference type="ARBA" id="ARBA00022695"/>
    </source>
</evidence>
<keyword evidence="10" id="KW-0238">DNA-binding</keyword>
<evidence type="ECO:0000256" key="7">
    <source>
        <dbReference type="ARBA" id="ARBA00022759"/>
    </source>
</evidence>
<accession>A0A941E1Z6</accession>
<dbReference type="Proteomes" id="UP000678545">
    <property type="component" value="Unassembled WGS sequence"/>
</dbReference>
<dbReference type="GO" id="GO:0046872">
    <property type="term" value="F:metal ion binding"/>
    <property type="evidence" value="ECO:0007669"/>
    <property type="project" value="UniProtKB-KW"/>
</dbReference>
<dbReference type="Pfam" id="PF00799">
    <property type="entry name" value="Gemini_AL1"/>
    <property type="match status" value="1"/>
</dbReference>
<dbReference type="PRINTS" id="PR00227">
    <property type="entry name" value="GEMCOATAL1"/>
</dbReference>
<dbReference type="AlphaFoldDB" id="A0A941E1Z6"/>